<accession>A0ABY4MVB8</accession>
<sequence length="290" mass="31051">MARQHSPELTRTLASGRQAQFVLDGDIVQLIVDGTPQSQVDRANPTSLGFGYIRHMGHVLDLAFGERQAITALHLGAGALSIPRYVEATRPGSRQQVIELERDLVEFVREVAPLPASASIRVRYGDAREQLAKLPRGLAGSVEVIVVDVFAGPSTPAHVTSVEFFEEIATFLAPDGVVLVNVADGHELRFARGEVASIRAAIGPTLLISDPAVLKGRRFGNIVAVASREELELPMLPRLAASGFPPATVHSAPQTIEWLRGASEVHDAEATDSPVPGRGIFTTGRGRDRG</sequence>
<evidence type="ECO:0000256" key="1">
    <source>
        <dbReference type="ARBA" id="ARBA00023115"/>
    </source>
</evidence>
<gene>
    <name evidence="3" type="ORF">M3M28_09995</name>
</gene>
<dbReference type="Gene3D" id="3.40.50.150">
    <property type="entry name" value="Vaccinia Virus protein VP39"/>
    <property type="match status" value="1"/>
</dbReference>
<reference evidence="3" key="1">
    <citation type="submission" date="2022-05" db="EMBL/GenBank/DDBJ databases">
        <title>Complete genome sequence of toluene-degrading Gulosibacter sediminis strain ACHW.36C.</title>
        <authorList>
            <person name="Wai A.C."/>
            <person name="Lai G.K."/>
            <person name="Griffin S.D."/>
            <person name="Leung F.C."/>
        </authorList>
    </citation>
    <scope>NUCLEOTIDE SEQUENCE [LARGE SCALE GENOMIC DNA]</scope>
    <source>
        <strain evidence="3">ACHW.36C</strain>
    </source>
</reference>
<evidence type="ECO:0000313" key="3">
    <source>
        <dbReference type="EMBL" id="UQN14376.1"/>
    </source>
</evidence>
<dbReference type="NCBIfam" id="NF037959">
    <property type="entry name" value="MFS_SpdSyn"/>
    <property type="match status" value="1"/>
</dbReference>
<feature type="region of interest" description="Disordered" evidence="2">
    <location>
        <begin position="265"/>
        <end position="290"/>
    </location>
</feature>
<protein>
    <submittedName>
        <fullName evidence="3">Fused MFS/spermidine synthase</fullName>
    </submittedName>
</protein>
<dbReference type="PANTHER" id="PTHR43317:SF1">
    <property type="entry name" value="THERMOSPERMINE SYNTHASE ACAULIS5"/>
    <property type="match status" value="1"/>
</dbReference>
<dbReference type="PANTHER" id="PTHR43317">
    <property type="entry name" value="THERMOSPERMINE SYNTHASE ACAULIS5"/>
    <property type="match status" value="1"/>
</dbReference>
<name>A0ABY4MVB8_9MICO</name>
<proteinExistence type="predicted"/>
<dbReference type="SUPFAM" id="SSF53335">
    <property type="entry name" value="S-adenosyl-L-methionine-dependent methyltransferases"/>
    <property type="match status" value="1"/>
</dbReference>
<keyword evidence="1" id="KW-0620">Polyamine biosynthesis</keyword>
<dbReference type="EMBL" id="CP097160">
    <property type="protein sequence ID" value="UQN14376.1"/>
    <property type="molecule type" value="Genomic_DNA"/>
</dbReference>
<organism evidence="3">
    <name type="scientific">Gulosibacter sediminis</name>
    <dbReference type="NCBI Taxonomy" id="1729695"/>
    <lineage>
        <taxon>Bacteria</taxon>
        <taxon>Bacillati</taxon>
        <taxon>Actinomycetota</taxon>
        <taxon>Actinomycetes</taxon>
        <taxon>Micrococcales</taxon>
        <taxon>Microbacteriaceae</taxon>
        <taxon>Gulosibacter</taxon>
    </lineage>
</organism>
<evidence type="ECO:0000256" key="2">
    <source>
        <dbReference type="SAM" id="MobiDB-lite"/>
    </source>
</evidence>
<dbReference type="InterPro" id="IPR029063">
    <property type="entry name" value="SAM-dependent_MTases_sf"/>
</dbReference>